<sequence length="158" mass="17143">MIGEFEGRQTPRFYYNTTGFSPAARSPQPPSGVYGRWVRQEAGSGVRPSPTGAAQMDDEYVPVVAPPEMPTSQPSQEDYLEPRVPDYSALPNNASSANRPMLAPMRSDAARPAAAGFPVLDSVTNPQYYTESTDLMLGQDYLQPSIPGSKSPDENART</sequence>
<dbReference type="AlphaFoldDB" id="A0A3P7MF20"/>
<feature type="region of interest" description="Disordered" evidence="1">
    <location>
        <begin position="64"/>
        <end position="100"/>
    </location>
</feature>
<gene>
    <name evidence="2" type="ORF">DILT_LOCUS12322</name>
</gene>
<evidence type="ECO:0000256" key="1">
    <source>
        <dbReference type="SAM" id="MobiDB-lite"/>
    </source>
</evidence>
<accession>A0A3P7MF20</accession>
<organism evidence="2 3">
    <name type="scientific">Dibothriocephalus latus</name>
    <name type="common">Fish tapeworm</name>
    <name type="synonym">Diphyllobothrium latum</name>
    <dbReference type="NCBI Taxonomy" id="60516"/>
    <lineage>
        <taxon>Eukaryota</taxon>
        <taxon>Metazoa</taxon>
        <taxon>Spiralia</taxon>
        <taxon>Lophotrochozoa</taxon>
        <taxon>Platyhelminthes</taxon>
        <taxon>Cestoda</taxon>
        <taxon>Eucestoda</taxon>
        <taxon>Diphyllobothriidea</taxon>
        <taxon>Diphyllobothriidae</taxon>
        <taxon>Dibothriocephalus</taxon>
    </lineage>
</organism>
<keyword evidence="3" id="KW-1185">Reference proteome</keyword>
<name>A0A3P7MF20_DIBLA</name>
<proteinExistence type="predicted"/>
<dbReference type="EMBL" id="UYRU01066004">
    <property type="protein sequence ID" value="VDN16491.1"/>
    <property type="molecule type" value="Genomic_DNA"/>
</dbReference>
<evidence type="ECO:0000313" key="3">
    <source>
        <dbReference type="Proteomes" id="UP000281553"/>
    </source>
</evidence>
<evidence type="ECO:0000313" key="2">
    <source>
        <dbReference type="EMBL" id="VDN16491.1"/>
    </source>
</evidence>
<protein>
    <submittedName>
        <fullName evidence="2">Uncharacterized protein</fullName>
    </submittedName>
</protein>
<feature type="region of interest" description="Disordered" evidence="1">
    <location>
        <begin position="139"/>
        <end position="158"/>
    </location>
</feature>
<dbReference type="Proteomes" id="UP000281553">
    <property type="component" value="Unassembled WGS sequence"/>
</dbReference>
<reference evidence="2 3" key="1">
    <citation type="submission" date="2018-11" db="EMBL/GenBank/DDBJ databases">
        <authorList>
            <consortium name="Pathogen Informatics"/>
        </authorList>
    </citation>
    <scope>NUCLEOTIDE SEQUENCE [LARGE SCALE GENOMIC DNA]</scope>
</reference>
<feature type="region of interest" description="Disordered" evidence="1">
    <location>
        <begin position="1"/>
        <end position="35"/>
    </location>
</feature>